<dbReference type="EMBL" id="JBHUII010000011">
    <property type="protein sequence ID" value="MFD2207335.1"/>
    <property type="molecule type" value="Genomic_DNA"/>
</dbReference>
<evidence type="ECO:0000256" key="10">
    <source>
        <dbReference type="ARBA" id="ARBA00023136"/>
    </source>
</evidence>
<comment type="subcellular location">
    <subcellularLocation>
        <location evidence="1 12">Cell membrane</location>
        <topology evidence="1 12">Multi-pass membrane protein</topology>
    </subcellularLocation>
</comment>
<comment type="function">
    <text evidence="11 12">Involved in protein export. Participates in an early event of protein translocation.</text>
</comment>
<keyword evidence="5 12" id="KW-1003">Cell membrane</keyword>
<keyword evidence="14" id="KW-1185">Reference proteome</keyword>
<evidence type="ECO:0000256" key="8">
    <source>
        <dbReference type="ARBA" id="ARBA00022989"/>
    </source>
</evidence>
<dbReference type="InterPro" id="IPR004692">
    <property type="entry name" value="SecG"/>
</dbReference>
<dbReference type="PANTHER" id="PTHR34182:SF1">
    <property type="entry name" value="PROTEIN-EXPORT MEMBRANE PROTEIN SECG"/>
    <property type="match status" value="1"/>
</dbReference>
<evidence type="ECO:0000313" key="14">
    <source>
        <dbReference type="Proteomes" id="UP001597294"/>
    </source>
</evidence>
<keyword evidence="7 12" id="KW-0653">Protein transport</keyword>
<reference evidence="14" key="1">
    <citation type="journal article" date="2019" name="Int. J. Syst. Evol. Microbiol.">
        <title>The Global Catalogue of Microorganisms (GCM) 10K type strain sequencing project: providing services to taxonomists for standard genome sequencing and annotation.</title>
        <authorList>
            <consortium name="The Broad Institute Genomics Platform"/>
            <consortium name="The Broad Institute Genome Sequencing Center for Infectious Disease"/>
            <person name="Wu L."/>
            <person name="Ma J."/>
        </authorList>
    </citation>
    <scope>NUCLEOTIDE SEQUENCE [LARGE SCALE GENOMIC DNA]</scope>
    <source>
        <strain evidence="14">CGMCC 4.7192</strain>
    </source>
</reference>
<keyword evidence="4 12" id="KW-0813">Transport</keyword>
<dbReference type="PRINTS" id="PR01651">
    <property type="entry name" value="SECGEXPORT"/>
</dbReference>
<evidence type="ECO:0000256" key="11">
    <source>
        <dbReference type="ARBA" id="ARBA00025182"/>
    </source>
</evidence>
<evidence type="ECO:0000256" key="12">
    <source>
        <dbReference type="RuleBase" id="RU365087"/>
    </source>
</evidence>
<sequence length="110" mass="10845">MNEVLLVIHLLITLSLISVVLVQKSEGGGLGMGGSGSGGGSGGFGGFLTGQGTANLLTRTTAILAAAFIASSLLLTVLADTGNTRSIADDIIAPIAPTESEQPVAPPVSE</sequence>
<keyword evidence="9 12" id="KW-0811">Translocation</keyword>
<comment type="similarity">
    <text evidence="2 12">Belongs to the SecG family.</text>
</comment>
<dbReference type="NCBIfam" id="TIGR00810">
    <property type="entry name" value="secG"/>
    <property type="match status" value="1"/>
</dbReference>
<dbReference type="PANTHER" id="PTHR34182">
    <property type="entry name" value="PROTEIN-EXPORT MEMBRANE PROTEIN SECG"/>
    <property type="match status" value="1"/>
</dbReference>
<evidence type="ECO:0000256" key="7">
    <source>
        <dbReference type="ARBA" id="ARBA00022927"/>
    </source>
</evidence>
<evidence type="ECO:0000256" key="9">
    <source>
        <dbReference type="ARBA" id="ARBA00023010"/>
    </source>
</evidence>
<gene>
    <name evidence="13" type="primary">secG</name>
    <name evidence="13" type="ORF">ACFSKO_17050</name>
</gene>
<accession>A0ABW5BRE0</accession>
<dbReference type="RefSeq" id="WP_380253851.1">
    <property type="nucleotide sequence ID" value="NZ_JBHUII010000011.1"/>
</dbReference>
<evidence type="ECO:0000256" key="6">
    <source>
        <dbReference type="ARBA" id="ARBA00022692"/>
    </source>
</evidence>
<feature type="transmembrane region" description="Helical" evidence="12">
    <location>
        <begin position="56"/>
        <end position="78"/>
    </location>
</feature>
<organism evidence="13 14">
    <name type="scientific">Kiloniella antarctica</name>
    <dbReference type="NCBI Taxonomy" id="1550907"/>
    <lineage>
        <taxon>Bacteria</taxon>
        <taxon>Pseudomonadati</taxon>
        <taxon>Pseudomonadota</taxon>
        <taxon>Alphaproteobacteria</taxon>
        <taxon>Rhodospirillales</taxon>
        <taxon>Kiloniellaceae</taxon>
        <taxon>Kiloniella</taxon>
    </lineage>
</organism>
<evidence type="ECO:0000256" key="2">
    <source>
        <dbReference type="ARBA" id="ARBA00008445"/>
    </source>
</evidence>
<evidence type="ECO:0000313" key="13">
    <source>
        <dbReference type="EMBL" id="MFD2207335.1"/>
    </source>
</evidence>
<evidence type="ECO:0000256" key="1">
    <source>
        <dbReference type="ARBA" id="ARBA00004651"/>
    </source>
</evidence>
<name>A0ABW5BRE0_9PROT</name>
<comment type="caution">
    <text evidence="13">The sequence shown here is derived from an EMBL/GenBank/DDBJ whole genome shotgun (WGS) entry which is preliminary data.</text>
</comment>
<dbReference type="Pfam" id="PF03840">
    <property type="entry name" value="SecG"/>
    <property type="match status" value="1"/>
</dbReference>
<evidence type="ECO:0000256" key="3">
    <source>
        <dbReference type="ARBA" id="ARBA00017876"/>
    </source>
</evidence>
<proteinExistence type="inferred from homology"/>
<evidence type="ECO:0000256" key="4">
    <source>
        <dbReference type="ARBA" id="ARBA00022448"/>
    </source>
</evidence>
<dbReference type="Proteomes" id="UP001597294">
    <property type="component" value="Unassembled WGS sequence"/>
</dbReference>
<evidence type="ECO:0000256" key="5">
    <source>
        <dbReference type="ARBA" id="ARBA00022475"/>
    </source>
</evidence>
<keyword evidence="6 12" id="KW-0812">Transmembrane</keyword>
<keyword evidence="8 12" id="KW-1133">Transmembrane helix</keyword>
<protein>
    <recommendedName>
        <fullName evidence="3 12">Protein-export membrane protein SecG</fullName>
    </recommendedName>
</protein>
<keyword evidence="10 12" id="KW-0472">Membrane</keyword>
<comment type="caution">
    <text evidence="12">Lacks conserved residue(s) required for the propagation of feature annotation.</text>
</comment>